<dbReference type="SUPFAM" id="SSF101874">
    <property type="entry name" value="YceI-like"/>
    <property type="match status" value="1"/>
</dbReference>
<dbReference type="RefSeq" id="WP_378057856.1">
    <property type="nucleotide sequence ID" value="NZ_JBHSIS010000009.1"/>
</dbReference>
<feature type="domain" description="Lipid/polyisoprenoid-binding YceI-like" evidence="2">
    <location>
        <begin position="16"/>
        <end position="183"/>
    </location>
</feature>
<sequence>MNNPDTATIPGYTVGTWVADPVHSEIGFSVRHMMVSNVRGRFAEFEATVTTAPNPLDSTATATINLASISTGNDARDEDLRGEGFLNVEKYPTMTFVSTGVRVDGDTFLLDGDLTVHEVTKAVTVRIEPNGFGPDPYGFTRAGFTATAEINRSDYGITGNMLIEGGGVVIADKVKIQIELEAVLQKD</sequence>
<protein>
    <submittedName>
        <fullName evidence="3">YceI family protein</fullName>
    </submittedName>
</protein>
<name>A0ABV9S4W9_9PSEU</name>
<dbReference type="SMART" id="SM00867">
    <property type="entry name" value="YceI"/>
    <property type="match status" value="1"/>
</dbReference>
<evidence type="ECO:0000259" key="2">
    <source>
        <dbReference type="SMART" id="SM00867"/>
    </source>
</evidence>
<gene>
    <name evidence="3" type="ORF">ACFPCV_20440</name>
</gene>
<dbReference type="Gene3D" id="2.40.128.110">
    <property type="entry name" value="Lipid/polyisoprenoid-binding, YceI-like"/>
    <property type="match status" value="1"/>
</dbReference>
<proteinExistence type="inferred from homology"/>
<evidence type="ECO:0000313" key="3">
    <source>
        <dbReference type="EMBL" id="MFC4855888.1"/>
    </source>
</evidence>
<comment type="similarity">
    <text evidence="1">Belongs to the UPF0312 family.</text>
</comment>
<dbReference type="EMBL" id="JBHSIS010000009">
    <property type="protein sequence ID" value="MFC4855888.1"/>
    <property type="molecule type" value="Genomic_DNA"/>
</dbReference>
<dbReference type="InterPro" id="IPR007372">
    <property type="entry name" value="Lipid/polyisoprenoid-bd_YceI"/>
</dbReference>
<dbReference type="Pfam" id="PF04264">
    <property type="entry name" value="YceI"/>
    <property type="match status" value="1"/>
</dbReference>
<evidence type="ECO:0000313" key="4">
    <source>
        <dbReference type="Proteomes" id="UP001595859"/>
    </source>
</evidence>
<organism evidence="3 4">
    <name type="scientific">Actinophytocola glycyrrhizae</name>
    <dbReference type="NCBI Taxonomy" id="2044873"/>
    <lineage>
        <taxon>Bacteria</taxon>
        <taxon>Bacillati</taxon>
        <taxon>Actinomycetota</taxon>
        <taxon>Actinomycetes</taxon>
        <taxon>Pseudonocardiales</taxon>
        <taxon>Pseudonocardiaceae</taxon>
    </lineage>
</organism>
<reference evidence="4" key="1">
    <citation type="journal article" date="2019" name="Int. J. Syst. Evol. Microbiol.">
        <title>The Global Catalogue of Microorganisms (GCM) 10K type strain sequencing project: providing services to taxonomists for standard genome sequencing and annotation.</title>
        <authorList>
            <consortium name="The Broad Institute Genomics Platform"/>
            <consortium name="The Broad Institute Genome Sequencing Center for Infectious Disease"/>
            <person name="Wu L."/>
            <person name="Ma J."/>
        </authorList>
    </citation>
    <scope>NUCLEOTIDE SEQUENCE [LARGE SCALE GENOMIC DNA]</scope>
    <source>
        <strain evidence="4">ZS-22-S1</strain>
    </source>
</reference>
<dbReference type="Proteomes" id="UP001595859">
    <property type="component" value="Unassembled WGS sequence"/>
</dbReference>
<accession>A0ABV9S4W9</accession>
<dbReference type="InterPro" id="IPR036761">
    <property type="entry name" value="TTHA0802/YceI-like_sf"/>
</dbReference>
<evidence type="ECO:0000256" key="1">
    <source>
        <dbReference type="ARBA" id="ARBA00008812"/>
    </source>
</evidence>
<comment type="caution">
    <text evidence="3">The sequence shown here is derived from an EMBL/GenBank/DDBJ whole genome shotgun (WGS) entry which is preliminary data.</text>
</comment>
<dbReference type="PANTHER" id="PTHR34406:SF1">
    <property type="entry name" value="PROTEIN YCEI"/>
    <property type="match status" value="1"/>
</dbReference>
<keyword evidence="4" id="KW-1185">Reference proteome</keyword>
<dbReference type="PANTHER" id="PTHR34406">
    <property type="entry name" value="PROTEIN YCEI"/>
    <property type="match status" value="1"/>
</dbReference>